<dbReference type="EMBL" id="JAACXV010019331">
    <property type="protein sequence ID" value="KAF7263801.1"/>
    <property type="molecule type" value="Genomic_DNA"/>
</dbReference>
<feature type="region of interest" description="Disordered" evidence="1">
    <location>
        <begin position="1"/>
        <end position="48"/>
    </location>
</feature>
<reference evidence="2" key="1">
    <citation type="submission" date="2020-08" db="EMBL/GenBank/DDBJ databases">
        <title>Genome sequencing and assembly of the red palm weevil Rhynchophorus ferrugineus.</title>
        <authorList>
            <person name="Dias G.B."/>
            <person name="Bergman C.M."/>
            <person name="Manee M."/>
        </authorList>
    </citation>
    <scope>NUCLEOTIDE SEQUENCE</scope>
    <source>
        <strain evidence="2">AA-2017</strain>
        <tissue evidence="2">Whole larva</tissue>
    </source>
</reference>
<gene>
    <name evidence="2" type="ORF">GWI33_001114</name>
</gene>
<comment type="caution">
    <text evidence="2">The sequence shown here is derived from an EMBL/GenBank/DDBJ whole genome shotgun (WGS) entry which is preliminary data.</text>
</comment>
<sequence length="144" mass="16263">MDHLSESEEPRLPGSIGDLQSFRRRRRRRLDGATYSPPAGPRVDGGPATCPSAHPAIRGSYPRSTISWPACFRRGGWIFSAPELNGPPCEFYAPYQVSAVEFDLFRSFPVDSPPFTRNISIQLNSYNLKLIEIPDNQHRSNFRN</sequence>
<protein>
    <submittedName>
        <fullName evidence="2">Uncharacterized protein</fullName>
    </submittedName>
</protein>
<evidence type="ECO:0000313" key="3">
    <source>
        <dbReference type="Proteomes" id="UP000625711"/>
    </source>
</evidence>
<organism evidence="2 3">
    <name type="scientific">Rhynchophorus ferrugineus</name>
    <name type="common">Red palm weevil</name>
    <name type="synonym">Curculio ferrugineus</name>
    <dbReference type="NCBI Taxonomy" id="354439"/>
    <lineage>
        <taxon>Eukaryota</taxon>
        <taxon>Metazoa</taxon>
        <taxon>Ecdysozoa</taxon>
        <taxon>Arthropoda</taxon>
        <taxon>Hexapoda</taxon>
        <taxon>Insecta</taxon>
        <taxon>Pterygota</taxon>
        <taxon>Neoptera</taxon>
        <taxon>Endopterygota</taxon>
        <taxon>Coleoptera</taxon>
        <taxon>Polyphaga</taxon>
        <taxon>Cucujiformia</taxon>
        <taxon>Curculionidae</taxon>
        <taxon>Dryophthorinae</taxon>
        <taxon>Rhynchophorus</taxon>
    </lineage>
</organism>
<proteinExistence type="predicted"/>
<dbReference type="AlphaFoldDB" id="A0A834LXH1"/>
<dbReference type="Proteomes" id="UP000625711">
    <property type="component" value="Unassembled WGS sequence"/>
</dbReference>
<feature type="compositionally biased region" description="Basic and acidic residues" evidence="1">
    <location>
        <begin position="1"/>
        <end position="11"/>
    </location>
</feature>
<accession>A0A834LXH1</accession>
<name>A0A834LXH1_RHYFE</name>
<evidence type="ECO:0000313" key="2">
    <source>
        <dbReference type="EMBL" id="KAF7263801.1"/>
    </source>
</evidence>
<keyword evidence="3" id="KW-1185">Reference proteome</keyword>
<evidence type="ECO:0000256" key="1">
    <source>
        <dbReference type="SAM" id="MobiDB-lite"/>
    </source>
</evidence>